<gene>
    <name evidence="3" type="primary">mdcG</name>
    <name evidence="6" type="ORF">MST27_20305</name>
</gene>
<keyword evidence="7" id="KW-1185">Reference proteome</keyword>
<organism evidence="6 7">
    <name type="scientific">Stutzerimonas marianensis</name>
    <dbReference type="NCBI Taxonomy" id="2929513"/>
    <lineage>
        <taxon>Bacteria</taxon>
        <taxon>Pseudomonadati</taxon>
        <taxon>Pseudomonadota</taxon>
        <taxon>Gammaproteobacteria</taxon>
        <taxon>Pseudomonadales</taxon>
        <taxon>Pseudomonadaceae</taxon>
        <taxon>Stutzerimonas</taxon>
    </lineage>
</organism>
<evidence type="ECO:0000259" key="4">
    <source>
        <dbReference type="Pfam" id="PF10620"/>
    </source>
</evidence>
<comment type="similarity">
    <text evidence="3">Belongs to the MdcG family.</text>
</comment>
<protein>
    <recommendedName>
        <fullName evidence="3">Phosphoribosyl-dephospho-CoA transferase</fullName>
        <ecNumber evidence="3">2.7.7.66</ecNumber>
    </recommendedName>
    <alternativeName>
        <fullName evidence="3">Malonate decarboxylase holo-[acyl-carrier-protein] synthase</fullName>
        <shortName evidence="3">Holo-ACP synthase</shortName>
    </alternativeName>
</protein>
<dbReference type="InterPro" id="IPR017557">
    <property type="entry name" value="Holo-ACP_synthase"/>
</dbReference>
<evidence type="ECO:0000259" key="5">
    <source>
        <dbReference type="Pfam" id="PF20866"/>
    </source>
</evidence>
<dbReference type="Pfam" id="PF10620">
    <property type="entry name" value="MdcG"/>
    <property type="match status" value="1"/>
</dbReference>
<dbReference type="GO" id="GO:0016779">
    <property type="term" value="F:nucleotidyltransferase activity"/>
    <property type="evidence" value="ECO:0007669"/>
    <property type="project" value="UniProtKB-UniRule"/>
</dbReference>
<dbReference type="Proteomes" id="UP001139682">
    <property type="component" value="Unassembled WGS sequence"/>
</dbReference>
<feature type="active site" evidence="3">
    <location>
        <position position="131"/>
    </location>
</feature>
<proteinExistence type="inferred from homology"/>
<dbReference type="RefSeq" id="WP_243607742.1">
    <property type="nucleotide sequence ID" value="NZ_JALGRD010000013.1"/>
</dbReference>
<feature type="domain" description="Phosphoribosyl-dephospho-CoA transferase MdcG N-terminal" evidence="5">
    <location>
        <begin position="6"/>
        <end position="77"/>
    </location>
</feature>
<dbReference type="InterPro" id="IPR048903">
    <property type="entry name" value="MdcG_N"/>
</dbReference>
<evidence type="ECO:0000256" key="2">
    <source>
        <dbReference type="ARBA" id="ARBA00022695"/>
    </source>
</evidence>
<keyword evidence="2 3" id="KW-0548">Nucleotidyltransferase</keyword>
<dbReference type="NCBIfam" id="TIGR03135">
    <property type="entry name" value="malonate_mdcG"/>
    <property type="match status" value="1"/>
</dbReference>
<feature type="domain" description="Phosphoribosyl-dephospho-CoA transferase MdcG C-terminal" evidence="4">
    <location>
        <begin position="80"/>
        <end position="198"/>
    </location>
</feature>
<evidence type="ECO:0000256" key="1">
    <source>
        <dbReference type="ARBA" id="ARBA00022679"/>
    </source>
</evidence>
<evidence type="ECO:0000256" key="3">
    <source>
        <dbReference type="HAMAP-Rule" id="MF_00650"/>
    </source>
</evidence>
<evidence type="ECO:0000313" key="6">
    <source>
        <dbReference type="EMBL" id="MCJ0975716.1"/>
    </source>
</evidence>
<name>A0A9X1W5L6_9GAMM</name>
<sequence>MHDTPRPHDLLWGMTPAQLPADAPDWARRVLAAGQPVVVRRARVALGEVAVGVRGASREQRYATSMALGRMLRCVSPEQLVQRLPTAGLPALHALELVKPMLDALGYGWGVTGSVGYQLATGLPTVTTDSDLDLLLRVPEPLSRDAAVELLALFDGAPSRIDMQLETPNGAIALREWAGQTARVLLKCATGARLVADPWRLASDGTERVA</sequence>
<accession>A0A9X1W5L6</accession>
<dbReference type="HAMAP" id="MF_00650">
    <property type="entry name" value="Malonate_MdcG"/>
    <property type="match status" value="1"/>
</dbReference>
<dbReference type="EC" id="2.7.7.66" evidence="3"/>
<feature type="active site" evidence="3">
    <location>
        <position position="133"/>
    </location>
</feature>
<dbReference type="EMBL" id="JALGRD010000013">
    <property type="protein sequence ID" value="MCJ0975716.1"/>
    <property type="molecule type" value="Genomic_DNA"/>
</dbReference>
<dbReference type="Pfam" id="PF20866">
    <property type="entry name" value="MdcG_N"/>
    <property type="match status" value="1"/>
</dbReference>
<keyword evidence="1 3" id="KW-0808">Transferase</keyword>
<dbReference type="InterPro" id="IPR049180">
    <property type="entry name" value="MdcG_C"/>
</dbReference>
<dbReference type="NCBIfam" id="NF002332">
    <property type="entry name" value="PRK01293.1"/>
    <property type="match status" value="1"/>
</dbReference>
<reference evidence="6" key="1">
    <citation type="submission" date="2022-03" db="EMBL/GenBank/DDBJ databases">
        <title>Pseudomonas marianensis sp. nov., a marine bacterium isolated from deep-sea sediments of the Mariana Trench.</title>
        <authorList>
            <person name="Wei Y."/>
        </authorList>
    </citation>
    <scope>NUCLEOTIDE SEQUENCE</scope>
    <source>
        <strain evidence="6">PS1</strain>
    </source>
</reference>
<evidence type="ECO:0000313" key="7">
    <source>
        <dbReference type="Proteomes" id="UP001139682"/>
    </source>
</evidence>
<dbReference type="AlphaFoldDB" id="A0A9X1W5L6"/>
<comment type="catalytic activity">
    <reaction evidence="3">
        <text>apo-[malonate decarboxylase ACP] + 2'-(5''-triphospho-alpha-D-ribosyl)-3'-dephospho-CoA = holo-[malonate decarboxylase ACP] + diphosphate</text>
        <dbReference type="Rhea" id="RHEA:42644"/>
        <dbReference type="Rhea" id="RHEA-COMP:10160"/>
        <dbReference type="Rhea" id="RHEA-COMP:10161"/>
        <dbReference type="ChEBI" id="CHEBI:29999"/>
        <dbReference type="ChEBI" id="CHEBI:33019"/>
        <dbReference type="ChEBI" id="CHEBI:61378"/>
        <dbReference type="ChEBI" id="CHEBI:82683"/>
        <dbReference type="EC" id="2.7.7.66"/>
    </reaction>
</comment>
<comment type="caution">
    <text evidence="6">The sequence shown here is derived from an EMBL/GenBank/DDBJ whole genome shotgun (WGS) entry which is preliminary data.</text>
</comment>
<comment type="function">
    <text evidence="3">Transfers 2'-(5-triphosphoribosyl)-3'-dephosphocoenzyme-A to the apo-[acyl-carrier-protein] of the malonate decarboxylase to yield holo-[acyl-carrier-protein].</text>
</comment>